<protein>
    <submittedName>
        <fullName evidence="1">Uncharacterized protein</fullName>
    </submittedName>
</protein>
<dbReference type="KEGG" id="mng:MNEG_15328"/>
<dbReference type="GeneID" id="25732978"/>
<sequence length="246" mass="25682">MRNHRRQGELDWLLALLTRLKEGRHLAVARADRGPAQRVADMAADKGTRVSRRCSALRGASAALTEGAAALAAAGAQEDAFYGQLARLQRFWLLRMPPADTPYSFLVSLGLGRDGTPTPTSQPAAAAPAAAAAASANAPGAPAAAAAGVDEEEEGEGVVPLLKDPNGRVRVQVSAPRRRDEAPSVAAKRRAGPPAVYAGAPAVHALLLRRQQRLMWRTALELLESELSSLVSGRLQVALQAAAGGS</sequence>
<evidence type="ECO:0000313" key="2">
    <source>
        <dbReference type="Proteomes" id="UP000054498"/>
    </source>
</evidence>
<organism evidence="1 2">
    <name type="scientific">Monoraphidium neglectum</name>
    <dbReference type="NCBI Taxonomy" id="145388"/>
    <lineage>
        <taxon>Eukaryota</taxon>
        <taxon>Viridiplantae</taxon>
        <taxon>Chlorophyta</taxon>
        <taxon>core chlorophytes</taxon>
        <taxon>Chlorophyceae</taxon>
        <taxon>CS clade</taxon>
        <taxon>Sphaeropleales</taxon>
        <taxon>Selenastraceae</taxon>
        <taxon>Monoraphidium</taxon>
    </lineage>
</organism>
<reference evidence="1 2" key="1">
    <citation type="journal article" date="2013" name="BMC Genomics">
        <title>Reconstruction of the lipid metabolism for the microalga Monoraphidium neglectum from its genome sequence reveals characteristics suitable for biofuel production.</title>
        <authorList>
            <person name="Bogen C."/>
            <person name="Al-Dilaimi A."/>
            <person name="Albersmeier A."/>
            <person name="Wichmann J."/>
            <person name="Grundmann M."/>
            <person name="Rupp O."/>
            <person name="Lauersen K.J."/>
            <person name="Blifernez-Klassen O."/>
            <person name="Kalinowski J."/>
            <person name="Goesmann A."/>
            <person name="Mussgnug J.H."/>
            <person name="Kruse O."/>
        </authorList>
    </citation>
    <scope>NUCLEOTIDE SEQUENCE [LARGE SCALE GENOMIC DNA]</scope>
    <source>
        <strain evidence="1 2">SAG 48.87</strain>
    </source>
</reference>
<gene>
    <name evidence="1" type="ORF">MNEG_15328</name>
</gene>
<dbReference type="AlphaFoldDB" id="A0A0D2MBC5"/>
<dbReference type="Proteomes" id="UP000054498">
    <property type="component" value="Unassembled WGS sequence"/>
</dbReference>
<keyword evidence="2" id="KW-1185">Reference proteome</keyword>
<dbReference type="RefSeq" id="XP_013891655.1">
    <property type="nucleotide sequence ID" value="XM_014036201.1"/>
</dbReference>
<dbReference type="EMBL" id="KK105446">
    <property type="protein sequence ID" value="KIY92635.1"/>
    <property type="molecule type" value="Genomic_DNA"/>
</dbReference>
<proteinExistence type="predicted"/>
<name>A0A0D2MBC5_9CHLO</name>
<dbReference type="OrthoDB" id="545455at2759"/>
<evidence type="ECO:0000313" key="1">
    <source>
        <dbReference type="EMBL" id="KIY92635.1"/>
    </source>
</evidence>
<feature type="non-terminal residue" evidence="1">
    <location>
        <position position="246"/>
    </location>
</feature>
<accession>A0A0D2MBC5</accession>